<name>A0AAV4MA07_CAEEX</name>
<proteinExistence type="predicted"/>
<evidence type="ECO:0008006" key="4">
    <source>
        <dbReference type="Google" id="ProtNLM"/>
    </source>
</evidence>
<feature type="region of interest" description="Disordered" evidence="1">
    <location>
        <begin position="402"/>
        <end position="424"/>
    </location>
</feature>
<evidence type="ECO:0000313" key="3">
    <source>
        <dbReference type="Proteomes" id="UP001054945"/>
    </source>
</evidence>
<protein>
    <recommendedName>
        <fullName evidence="4">Collagen-like protein</fullName>
    </recommendedName>
</protein>
<accession>A0AAV4MA07</accession>
<reference evidence="2 3" key="1">
    <citation type="submission" date="2021-06" db="EMBL/GenBank/DDBJ databases">
        <title>Caerostris extrusa draft genome.</title>
        <authorList>
            <person name="Kono N."/>
            <person name="Arakawa K."/>
        </authorList>
    </citation>
    <scope>NUCLEOTIDE SEQUENCE [LARGE SCALE GENOMIC DNA]</scope>
</reference>
<dbReference type="EMBL" id="BPLR01002021">
    <property type="protein sequence ID" value="GIX69189.1"/>
    <property type="molecule type" value="Genomic_DNA"/>
</dbReference>
<evidence type="ECO:0000256" key="1">
    <source>
        <dbReference type="SAM" id="MobiDB-lite"/>
    </source>
</evidence>
<evidence type="ECO:0000313" key="2">
    <source>
        <dbReference type="EMBL" id="GIX69189.1"/>
    </source>
</evidence>
<dbReference type="AlphaFoldDB" id="A0AAV4MA07"/>
<sequence>MTEKLRSVTTTTELVRTISENSNILDMKISDKCVVDIENQGNYFEYLRLFCEKELDIGSKAWLHPIPELAYYIYESEKWYIFLEALYNKFSEYEVQRDKNKYNVENLEDWGKDEKPQEIQISADTFHQFLSKIEVFNIMEYESIKDITATELRVEELNHVLCLTLKHKINIIYKEPYILIKGDYIRMEDFSTNRKAEMDLNDIQKKLLTLLQSGRYKFLNVFALKTLFIDSDATFPGIGMRFFAPKWEIIGTRNINLNGICGEPHLDERPNTVQRGGDSGKDGEPGNPGRPGGSFFGIGEHFVKGCNLTVTVNGGDGSAGQHGEHGKYGLDGTYARLPEGADNTNHADLRKGITSINGFQYKIFGEPGKKGGDGGNGGRGGKGGHPGIIKIIELGDSSEISMHANPGKDGVDGQGGDGGTGGDEGGGIHAGVYIETLDYVAALYGIQKKQDGNLSINIYLTLITKHLVEKMAFLVRMIKEPKTQNQEELFARLIISQMNMQAT</sequence>
<feature type="compositionally biased region" description="Gly residues" evidence="1">
    <location>
        <begin position="412"/>
        <end position="424"/>
    </location>
</feature>
<gene>
    <name evidence="2" type="primary">AVEN_186955_1</name>
    <name evidence="2" type="ORF">CEXT_636871</name>
</gene>
<organism evidence="2 3">
    <name type="scientific">Caerostris extrusa</name>
    <name type="common">Bark spider</name>
    <name type="synonym">Caerostris bankana</name>
    <dbReference type="NCBI Taxonomy" id="172846"/>
    <lineage>
        <taxon>Eukaryota</taxon>
        <taxon>Metazoa</taxon>
        <taxon>Ecdysozoa</taxon>
        <taxon>Arthropoda</taxon>
        <taxon>Chelicerata</taxon>
        <taxon>Arachnida</taxon>
        <taxon>Araneae</taxon>
        <taxon>Araneomorphae</taxon>
        <taxon>Entelegynae</taxon>
        <taxon>Araneoidea</taxon>
        <taxon>Araneidae</taxon>
        <taxon>Caerostris</taxon>
    </lineage>
</organism>
<dbReference type="Proteomes" id="UP001054945">
    <property type="component" value="Unassembled WGS sequence"/>
</dbReference>
<feature type="region of interest" description="Disordered" evidence="1">
    <location>
        <begin position="266"/>
        <end position="294"/>
    </location>
</feature>
<keyword evidence="3" id="KW-1185">Reference proteome</keyword>
<comment type="caution">
    <text evidence="2">The sequence shown here is derived from an EMBL/GenBank/DDBJ whole genome shotgun (WGS) entry which is preliminary data.</text>
</comment>